<feature type="transmembrane region" description="Helical" evidence="8">
    <location>
        <begin position="217"/>
        <end position="236"/>
    </location>
</feature>
<comment type="caution">
    <text evidence="9">The sequence shown here is derived from an EMBL/GenBank/DDBJ whole genome shotgun (WGS) entry which is preliminary data.</text>
</comment>
<feature type="transmembrane region" description="Helical" evidence="8">
    <location>
        <begin position="12"/>
        <end position="29"/>
    </location>
</feature>
<dbReference type="NCBIfam" id="TIGR00912">
    <property type="entry name" value="2A0309"/>
    <property type="match status" value="1"/>
</dbReference>
<dbReference type="PANTHER" id="PTHR34975">
    <property type="entry name" value="SPORE GERMINATION PROTEIN A2"/>
    <property type="match status" value="1"/>
</dbReference>
<sequence length="364" mass="41055">MSGKASKINIAQLLMIFALTNGLIDHVIINPMLLDASGRDAWITVIVTGAAFVVWCLLLAWMMKKSGQQKWQKWISDKTHPIVSWILIIPVCVILYVIGATTVLHTVKWNTTNYLPASPALALALTLIIICFFITVWGLRSIAVTAGVLFPFVCVLGVFVSVFNHSEKDYRLLTPMLEHGWGPVADGILYASSGFIEVIFLLLLQHRLSEKIKTWQVFGYSLFIVGIMLGPIVGAITEFGPREAANQLTSPYEQWRLVKVGQYIEHVDFFSIFQWMSGACIRICIAVYLITDVLKMTGRVRKWTTAAIMASYIFIGIIPTNDYTYYQWMYKVFLPSTLAILLVVTLAWMAITLFAKPYRKDEPQ</sequence>
<evidence type="ECO:0000256" key="5">
    <source>
        <dbReference type="ARBA" id="ARBA00022692"/>
    </source>
</evidence>
<reference evidence="9 10" key="1">
    <citation type="submission" date="2023-05" db="EMBL/GenBank/DDBJ databases">
        <title>Draft genome of Paenibacillus sp. CCS26.</title>
        <authorList>
            <person name="Akita H."/>
            <person name="Shinto Y."/>
            <person name="Kimura Z."/>
        </authorList>
    </citation>
    <scope>NUCLEOTIDE SEQUENCE [LARGE SCALE GENOMIC DNA]</scope>
    <source>
        <strain evidence="9 10">CCS26</strain>
    </source>
</reference>
<name>A0ABQ6NFY1_9BACL</name>
<evidence type="ECO:0000256" key="6">
    <source>
        <dbReference type="ARBA" id="ARBA00022989"/>
    </source>
</evidence>
<keyword evidence="4" id="KW-0309">Germination</keyword>
<keyword evidence="10" id="KW-1185">Reference proteome</keyword>
<feature type="transmembrane region" description="Helical" evidence="8">
    <location>
        <begin position="272"/>
        <end position="291"/>
    </location>
</feature>
<protein>
    <submittedName>
        <fullName evidence="9">Uncharacterized protein</fullName>
    </submittedName>
</protein>
<evidence type="ECO:0000256" key="7">
    <source>
        <dbReference type="ARBA" id="ARBA00023136"/>
    </source>
</evidence>
<proteinExistence type="inferred from homology"/>
<evidence type="ECO:0000256" key="8">
    <source>
        <dbReference type="SAM" id="Phobius"/>
    </source>
</evidence>
<dbReference type="EMBL" id="BTCL01000002">
    <property type="protein sequence ID" value="GMK43638.1"/>
    <property type="molecule type" value="Genomic_DNA"/>
</dbReference>
<feature type="transmembrane region" description="Helical" evidence="8">
    <location>
        <begin position="184"/>
        <end position="205"/>
    </location>
</feature>
<keyword evidence="6 8" id="KW-1133">Transmembrane helix</keyword>
<feature type="transmembrane region" description="Helical" evidence="8">
    <location>
        <begin position="146"/>
        <end position="164"/>
    </location>
</feature>
<evidence type="ECO:0000313" key="10">
    <source>
        <dbReference type="Proteomes" id="UP001285921"/>
    </source>
</evidence>
<comment type="subcellular location">
    <subcellularLocation>
        <location evidence="1">Membrane</location>
        <topology evidence="1">Multi-pass membrane protein</topology>
    </subcellularLocation>
</comment>
<keyword evidence="5 8" id="KW-0812">Transmembrane</keyword>
<evidence type="ECO:0000256" key="4">
    <source>
        <dbReference type="ARBA" id="ARBA00022544"/>
    </source>
</evidence>
<dbReference type="Proteomes" id="UP001285921">
    <property type="component" value="Unassembled WGS sequence"/>
</dbReference>
<feature type="transmembrane region" description="Helical" evidence="8">
    <location>
        <begin position="41"/>
        <end position="61"/>
    </location>
</feature>
<feature type="transmembrane region" description="Helical" evidence="8">
    <location>
        <begin position="82"/>
        <end position="107"/>
    </location>
</feature>
<keyword evidence="7 8" id="KW-0472">Membrane</keyword>
<dbReference type="RefSeq" id="WP_201002835.1">
    <property type="nucleotide sequence ID" value="NZ_BTCL01000002.1"/>
</dbReference>
<evidence type="ECO:0000256" key="2">
    <source>
        <dbReference type="ARBA" id="ARBA00007998"/>
    </source>
</evidence>
<feature type="transmembrane region" description="Helical" evidence="8">
    <location>
        <begin position="303"/>
        <end position="320"/>
    </location>
</feature>
<dbReference type="Pfam" id="PF03845">
    <property type="entry name" value="Spore_permease"/>
    <property type="match status" value="1"/>
</dbReference>
<dbReference type="PANTHER" id="PTHR34975:SF2">
    <property type="entry name" value="SPORE GERMINATION PROTEIN A2"/>
    <property type="match status" value="1"/>
</dbReference>
<accession>A0ABQ6NFY1</accession>
<gene>
    <name evidence="9" type="ORF">PghCCS26_07650</name>
</gene>
<feature type="transmembrane region" description="Helical" evidence="8">
    <location>
        <begin position="332"/>
        <end position="355"/>
    </location>
</feature>
<keyword evidence="3" id="KW-0813">Transport</keyword>
<organism evidence="9 10">
    <name type="scientific">Paenibacillus glycanilyticus</name>
    <dbReference type="NCBI Taxonomy" id="126569"/>
    <lineage>
        <taxon>Bacteria</taxon>
        <taxon>Bacillati</taxon>
        <taxon>Bacillota</taxon>
        <taxon>Bacilli</taxon>
        <taxon>Bacillales</taxon>
        <taxon>Paenibacillaceae</taxon>
        <taxon>Paenibacillus</taxon>
    </lineage>
</organism>
<comment type="similarity">
    <text evidence="2">Belongs to the amino acid-polyamine-organocation (APC) superfamily. Spore germination protein (SGP) (TC 2.A.3.9) family.</text>
</comment>
<evidence type="ECO:0000256" key="1">
    <source>
        <dbReference type="ARBA" id="ARBA00004141"/>
    </source>
</evidence>
<dbReference type="InterPro" id="IPR004761">
    <property type="entry name" value="Spore_GerAB"/>
</dbReference>
<feature type="transmembrane region" description="Helical" evidence="8">
    <location>
        <begin position="119"/>
        <end position="139"/>
    </location>
</feature>
<evidence type="ECO:0000313" key="9">
    <source>
        <dbReference type="EMBL" id="GMK43638.1"/>
    </source>
</evidence>
<evidence type="ECO:0000256" key="3">
    <source>
        <dbReference type="ARBA" id="ARBA00022448"/>
    </source>
</evidence>